<organism evidence="1 2">
    <name type="scientific">Ligilactobacillus ruminis ATCC 25644</name>
    <dbReference type="NCBI Taxonomy" id="525362"/>
    <lineage>
        <taxon>Bacteria</taxon>
        <taxon>Bacillati</taxon>
        <taxon>Bacillota</taxon>
        <taxon>Bacilli</taxon>
        <taxon>Lactobacillales</taxon>
        <taxon>Lactobacillaceae</taxon>
        <taxon>Ligilactobacillus</taxon>
    </lineage>
</organism>
<protein>
    <submittedName>
        <fullName evidence="1">Uncharacterized protein</fullName>
    </submittedName>
</protein>
<evidence type="ECO:0000313" key="1">
    <source>
        <dbReference type="EMBL" id="EFZ33941.1"/>
    </source>
</evidence>
<accession>E7FSQ8</accession>
<dbReference type="HOGENOM" id="CLU_107986_0_0_9"/>
<dbReference type="AlphaFoldDB" id="E7FSQ8"/>
<gene>
    <name evidence="1" type="ORF">HMPREF0542_11935</name>
</gene>
<sequence length="176" mass="20192">MFNNSYNNSDVEIISKYKDGSVVVCLENMGEQIVTLTADQAEVVFDLKHDQYNANHRNTRHNVSLDAYDPDNKLISAGGDPLQQLTAEVKTPETICLDKFDEQERLSKQEVDHKKLMAIYPKLTKPQQLVYDALTNSEERLKDKELAAQLNMSVQNFSSHKQALFKKIKKFWSKLV</sequence>
<name>E7FSQ8_9LACO</name>
<dbReference type="RefSeq" id="WP_003692733.1">
    <property type="nucleotide sequence ID" value="NZ_AFYE01000009.1"/>
</dbReference>
<comment type="caution">
    <text evidence="1">The sequence shown here is derived from an EMBL/GenBank/DDBJ whole genome shotgun (WGS) entry which is preliminary data.</text>
</comment>
<dbReference type="EMBL" id="ACGS02000047">
    <property type="protein sequence ID" value="EFZ33941.1"/>
    <property type="molecule type" value="Genomic_DNA"/>
</dbReference>
<dbReference type="Proteomes" id="UP000004099">
    <property type="component" value="Unassembled WGS sequence"/>
</dbReference>
<reference evidence="1 2" key="1">
    <citation type="submission" date="2011-01" db="EMBL/GenBank/DDBJ databases">
        <authorList>
            <person name="Muzny D."/>
            <person name="Qin X."/>
            <person name="Buhay C."/>
            <person name="Dugan-Rocha S."/>
            <person name="Ding Y."/>
            <person name="Chen G."/>
            <person name="Hawes A."/>
            <person name="Holder M."/>
            <person name="Jhangiani S."/>
            <person name="Johnson A."/>
            <person name="Khan Z."/>
            <person name="Li Z."/>
            <person name="Liu W."/>
            <person name="Liu X."/>
            <person name="Perez L."/>
            <person name="Shen H."/>
            <person name="Wang Q."/>
            <person name="Watt J."/>
            <person name="Xi L."/>
            <person name="Xin Y."/>
            <person name="Zhou J."/>
            <person name="Deng J."/>
            <person name="Jiang H."/>
            <person name="Liu Y."/>
            <person name="Qu J."/>
            <person name="Song X.-Z."/>
            <person name="Zhang L."/>
            <person name="Villasana D."/>
            <person name="Johnson A."/>
            <person name="Liu J."/>
            <person name="Liyanage D."/>
            <person name="Lorensuhewa L."/>
            <person name="Robinson T."/>
            <person name="Song A."/>
            <person name="Song B.-B."/>
            <person name="Dinh H."/>
            <person name="Thornton R."/>
            <person name="Coyle M."/>
            <person name="Francisco L."/>
            <person name="Jackson L."/>
            <person name="Javaid M."/>
            <person name="Korchina V."/>
            <person name="Kovar C."/>
            <person name="Mata R."/>
            <person name="Mathew T."/>
            <person name="Ngo R."/>
            <person name="Nguyen L."/>
            <person name="Nguyen N."/>
            <person name="Okwuonu G."/>
            <person name="Ongeri F."/>
            <person name="Pham C."/>
            <person name="Simmons D."/>
            <person name="Wilczek-Boney K."/>
            <person name="Hale W."/>
            <person name="Jakkamsetti A."/>
            <person name="Pham P."/>
            <person name="Ruth R."/>
            <person name="San Lucas F."/>
            <person name="Warren J."/>
            <person name="Zhang J."/>
            <person name="Zhao Z."/>
            <person name="Zhou C."/>
            <person name="Zhu D."/>
            <person name="Lee S."/>
            <person name="Bess C."/>
            <person name="Blankenburg K."/>
            <person name="Forbes L."/>
            <person name="Fu Q."/>
            <person name="Gubbala S."/>
            <person name="Hirani K."/>
            <person name="Jayaseelan J.C."/>
            <person name="Lara F."/>
            <person name="Munidasa M."/>
            <person name="Palculict T."/>
            <person name="Patil S."/>
            <person name="Pu L.-L."/>
            <person name="Saada N."/>
            <person name="Tang L."/>
            <person name="Weissenberger G."/>
            <person name="Zhu Y."/>
            <person name="Hemphill L."/>
            <person name="Shang Y."/>
            <person name="Youmans B."/>
            <person name="Ayvaz T."/>
            <person name="Ross M."/>
            <person name="Santibanez J."/>
            <person name="Aqrawi P."/>
            <person name="Gross S."/>
            <person name="Joshi V."/>
            <person name="Fowler G."/>
            <person name="Nazareth L."/>
            <person name="Reid J."/>
            <person name="Worley K."/>
            <person name="Petrosino J."/>
            <person name="Highlander S."/>
            <person name="Gibbs R."/>
        </authorList>
    </citation>
    <scope>NUCLEOTIDE SEQUENCE [LARGE SCALE GENOMIC DNA]</scope>
    <source>
        <strain evidence="1 2">ATCC 25644</strain>
    </source>
</reference>
<dbReference type="PATRIC" id="fig|525362.12.peg.2090"/>
<evidence type="ECO:0000313" key="2">
    <source>
        <dbReference type="Proteomes" id="UP000004099"/>
    </source>
</evidence>
<proteinExistence type="predicted"/>